<evidence type="ECO:0000256" key="1">
    <source>
        <dbReference type="SAM" id="MobiDB-lite"/>
    </source>
</evidence>
<dbReference type="RefSeq" id="WP_179974929.1">
    <property type="nucleotide sequence ID" value="NZ_CP049075.1"/>
</dbReference>
<protein>
    <recommendedName>
        <fullName evidence="4">Recombinase RecT</fullName>
    </recommendedName>
</protein>
<accession>A0A7H9CIH7</accession>
<gene>
    <name evidence="2" type="ORF">CINF_1266</name>
</gene>
<dbReference type="EMBL" id="CP049075">
    <property type="protein sequence ID" value="QLI05752.1"/>
    <property type="molecule type" value="Genomic_DNA"/>
</dbReference>
<feature type="region of interest" description="Disordered" evidence="1">
    <location>
        <begin position="181"/>
        <end position="224"/>
    </location>
</feature>
<sequence>MSNELVALELKTKAFELEQRRASALAKCAFFPQNLRGDVASALIIYDLAERTGASVLEIAQNLYIIKDKPAFSTQYMVGRLNASGLIKSPLKTIISDDKTSAYATAIDSASGEVLKGMTITLDIAKKEGWLGKAGSKWQTMPELMLRYRAQSFFISEFYPQIKLGVKIKEEVDDMLAQSKDEERVATTKQDLSAYKPTPQKELFNDETIDVAPAEPDEVKNQKN</sequence>
<dbReference type="KEGG" id="cinf:CINF_1266"/>
<evidence type="ECO:0008006" key="4">
    <source>
        <dbReference type="Google" id="ProtNLM"/>
    </source>
</evidence>
<organism evidence="2 3">
    <name type="scientific">Candidatus Campylobacter infans</name>
    <dbReference type="NCBI Taxonomy" id="2561898"/>
    <lineage>
        <taxon>Bacteria</taxon>
        <taxon>Pseudomonadati</taxon>
        <taxon>Campylobacterota</taxon>
        <taxon>Epsilonproteobacteria</taxon>
        <taxon>Campylobacterales</taxon>
        <taxon>Campylobacteraceae</taxon>
        <taxon>Campylobacter</taxon>
    </lineage>
</organism>
<keyword evidence="3" id="KW-1185">Reference proteome</keyword>
<dbReference type="AlphaFoldDB" id="A0A7H9CIH7"/>
<dbReference type="Proteomes" id="UP000509414">
    <property type="component" value="Chromosome"/>
</dbReference>
<name>A0A7H9CIH7_9BACT</name>
<evidence type="ECO:0000313" key="3">
    <source>
        <dbReference type="Proteomes" id="UP000509414"/>
    </source>
</evidence>
<reference evidence="2 3" key="1">
    <citation type="submission" date="2020-02" db="EMBL/GenBank/DDBJ databases">
        <title>Complete genome sequence of the novel Campylobacter species Candidatus Campylobacter infans.</title>
        <authorList>
            <person name="Duim B."/>
            <person name="Zomer A."/>
            <person name="van der Graaf L."/>
            <person name="Wagenaar J."/>
        </authorList>
    </citation>
    <scope>NUCLEOTIDE SEQUENCE [LARGE SCALE GENOMIC DNA]</scope>
    <source>
        <strain evidence="2 3">19S00001</strain>
    </source>
</reference>
<evidence type="ECO:0000313" key="2">
    <source>
        <dbReference type="EMBL" id="QLI05752.1"/>
    </source>
</evidence>
<proteinExistence type="predicted"/>